<dbReference type="Proteomes" id="UP000606991">
    <property type="component" value="Unassembled WGS sequence"/>
</dbReference>
<proteinExistence type="predicted"/>
<protein>
    <submittedName>
        <fullName evidence="1">Uncharacterized protein</fullName>
    </submittedName>
</protein>
<name>A0A934JXM4_9BACT</name>
<comment type="caution">
    <text evidence="1">The sequence shown here is derived from an EMBL/GenBank/DDBJ whole genome shotgun (WGS) entry which is preliminary data.</text>
</comment>
<accession>A0A934JXM4</accession>
<dbReference type="EMBL" id="JAEKNS010000084">
    <property type="protein sequence ID" value="MBJ7594880.1"/>
    <property type="molecule type" value="Genomic_DNA"/>
</dbReference>
<organism evidence="1 2">
    <name type="scientific">Candidatus Aeolococcus gillhamiae</name>
    <dbReference type="NCBI Taxonomy" id="3127015"/>
    <lineage>
        <taxon>Bacteria</taxon>
        <taxon>Bacillati</taxon>
        <taxon>Candidatus Dormiibacterota</taxon>
        <taxon>Candidatus Dormibacteria</taxon>
        <taxon>Candidatus Aeolococcales</taxon>
        <taxon>Candidatus Aeolococcaceae</taxon>
        <taxon>Candidatus Aeolococcus</taxon>
    </lineage>
</organism>
<dbReference type="AlphaFoldDB" id="A0A934JXM4"/>
<sequence>MDTGVYTPAAAGANGEAYARALGKWIPVTAHLVAPDGSSYMYVDARITGSALHFVDRHQDRLVVASAGPILVLGFVSLQSVAYSAPDANGRLTTWLLDTTTLQSTTVSKDRLYDWAGGGAIWRVGPAARGSGSALYRLDVRTGAETIWFDVDGYLGPEPSQSPSFTSEGEAHTPQNSLHHNFGIIGFDASGHPVVQLGSPGDAGASATLLITSPQTVQTIVVPGANGPGHLVPESATGGHSALWMVDAGGHVAVYRGAGPLEIIANVPVPAGSKAELAGPCS</sequence>
<gene>
    <name evidence="1" type="ORF">JF886_08460</name>
</gene>
<evidence type="ECO:0000313" key="1">
    <source>
        <dbReference type="EMBL" id="MBJ7594880.1"/>
    </source>
</evidence>
<dbReference type="RefSeq" id="WP_337311472.1">
    <property type="nucleotide sequence ID" value="NZ_JAEKNS010000084.1"/>
</dbReference>
<evidence type="ECO:0000313" key="2">
    <source>
        <dbReference type="Proteomes" id="UP000606991"/>
    </source>
</evidence>
<dbReference type="SUPFAM" id="SSF82171">
    <property type="entry name" value="DPP6 N-terminal domain-like"/>
    <property type="match status" value="1"/>
</dbReference>
<reference evidence="1 2" key="1">
    <citation type="submission" date="2020-10" db="EMBL/GenBank/DDBJ databases">
        <title>Ca. Dormibacterota MAGs.</title>
        <authorList>
            <person name="Montgomery K."/>
        </authorList>
    </citation>
    <scope>NUCLEOTIDE SEQUENCE [LARGE SCALE GENOMIC DNA]</scope>
    <source>
        <strain evidence="1">SC8812_S17_18</strain>
    </source>
</reference>